<keyword evidence="3" id="KW-1185">Reference proteome</keyword>
<evidence type="ECO:0000313" key="1">
    <source>
        <dbReference type="EMBL" id="KAL0830554.1"/>
    </source>
</evidence>
<reference evidence="3 4" key="1">
    <citation type="submission" date="2024-06" db="EMBL/GenBank/DDBJ databases">
        <title>A chromosome-level genome assembly of beet webworm, Loxostege sticticalis.</title>
        <authorList>
            <person name="Zhang Y."/>
        </authorList>
    </citation>
    <scope>NUCLEOTIDE SEQUENCE [LARGE SCALE GENOMIC DNA]</scope>
    <source>
        <strain evidence="2">AQ026</strain>
        <strain evidence="1">AQ028</strain>
        <tissue evidence="1">Male pupae</tissue>
        <tissue evidence="2">Whole body</tissue>
    </source>
</reference>
<sequence>MLSPTILRSPLRSTAKLFIPRNNQVRTFWEYVNMMFNKPDPDRIQQVGPDRACAEWVLKNGGKVVWADGKKLADYNALPPEEQGVPKLLEIDGSDSSISHYGFSHLSGCKMLQKIILHNDKYIDDRAMEGLSHGKATLLHVQVSKCPSVTDTGLKDIKVLDKLQSLVLFDLQSVSNLEECKKYLQSHLPKCNIKGNPEMKETV</sequence>
<gene>
    <name evidence="2" type="ORF">ABMA27_002613</name>
    <name evidence="1" type="ORF">ABMA28_002709</name>
</gene>
<dbReference type="Proteomes" id="UP001549920">
    <property type="component" value="Unassembled WGS sequence"/>
</dbReference>
<dbReference type="EMBL" id="JBEDNZ010000013">
    <property type="protein sequence ID" value="KAL0830554.1"/>
    <property type="molecule type" value="Genomic_DNA"/>
</dbReference>
<proteinExistence type="predicted"/>
<evidence type="ECO:0000313" key="2">
    <source>
        <dbReference type="EMBL" id="KAL0880132.1"/>
    </source>
</evidence>
<protein>
    <recommendedName>
        <fullName evidence="5">Mitochondrial ATP synthase regulatory component factor B</fullName>
    </recommendedName>
</protein>
<dbReference type="Proteomes" id="UP001549921">
    <property type="component" value="Unassembled WGS sequence"/>
</dbReference>
<comment type="caution">
    <text evidence="1">The sequence shown here is derived from an EMBL/GenBank/DDBJ whole genome shotgun (WGS) entry which is preliminary data.</text>
</comment>
<dbReference type="InterPro" id="IPR032675">
    <property type="entry name" value="LRR_dom_sf"/>
</dbReference>
<evidence type="ECO:0000313" key="4">
    <source>
        <dbReference type="Proteomes" id="UP001549921"/>
    </source>
</evidence>
<name>A0ABD0SXS2_LOXSC</name>
<dbReference type="Gene3D" id="3.80.10.10">
    <property type="entry name" value="Ribonuclease Inhibitor"/>
    <property type="match status" value="1"/>
</dbReference>
<evidence type="ECO:0000313" key="3">
    <source>
        <dbReference type="Proteomes" id="UP001549920"/>
    </source>
</evidence>
<evidence type="ECO:0008006" key="5">
    <source>
        <dbReference type="Google" id="ProtNLM"/>
    </source>
</evidence>
<dbReference type="SUPFAM" id="SSF52047">
    <property type="entry name" value="RNI-like"/>
    <property type="match status" value="1"/>
</dbReference>
<accession>A0ABD0SXS2</accession>
<dbReference type="AlphaFoldDB" id="A0ABD0SXS2"/>
<organism evidence="1 4">
    <name type="scientific">Loxostege sticticalis</name>
    <name type="common">Beet webworm moth</name>
    <dbReference type="NCBI Taxonomy" id="481309"/>
    <lineage>
        <taxon>Eukaryota</taxon>
        <taxon>Metazoa</taxon>
        <taxon>Ecdysozoa</taxon>
        <taxon>Arthropoda</taxon>
        <taxon>Hexapoda</taxon>
        <taxon>Insecta</taxon>
        <taxon>Pterygota</taxon>
        <taxon>Neoptera</taxon>
        <taxon>Endopterygota</taxon>
        <taxon>Lepidoptera</taxon>
        <taxon>Glossata</taxon>
        <taxon>Ditrysia</taxon>
        <taxon>Pyraloidea</taxon>
        <taxon>Crambidae</taxon>
        <taxon>Pyraustinae</taxon>
        <taxon>Loxostege</taxon>
    </lineage>
</organism>
<dbReference type="EMBL" id="JBEUOH010000013">
    <property type="protein sequence ID" value="KAL0880132.1"/>
    <property type="molecule type" value="Genomic_DNA"/>
</dbReference>